<dbReference type="EMBL" id="NSDM01000019">
    <property type="protein sequence ID" value="MDQ2588442.1"/>
    <property type="molecule type" value="Genomic_DNA"/>
</dbReference>
<dbReference type="InterPro" id="IPR023213">
    <property type="entry name" value="CAT-like_dom_sf"/>
</dbReference>
<dbReference type="Gene3D" id="3.30.559.30">
    <property type="entry name" value="Nonribosomal peptide synthetase, condensation domain"/>
    <property type="match status" value="1"/>
</dbReference>
<evidence type="ECO:0000259" key="1">
    <source>
        <dbReference type="Pfam" id="PF00668"/>
    </source>
</evidence>
<name>A0ABU0X8H9_9PSEU</name>
<organism evidence="2 3">
    <name type="scientific">Saccharothrix yanglingensis</name>
    <dbReference type="NCBI Taxonomy" id="659496"/>
    <lineage>
        <taxon>Bacteria</taxon>
        <taxon>Bacillati</taxon>
        <taxon>Actinomycetota</taxon>
        <taxon>Actinomycetes</taxon>
        <taxon>Pseudonocardiales</taxon>
        <taxon>Pseudonocardiaceae</taxon>
        <taxon>Saccharothrix</taxon>
    </lineage>
</organism>
<protein>
    <recommendedName>
        <fullName evidence="1">Condensation domain-containing protein</fullName>
    </recommendedName>
</protein>
<comment type="caution">
    <text evidence="2">The sequence shown here is derived from an EMBL/GenBank/DDBJ whole genome shotgun (WGS) entry which is preliminary data.</text>
</comment>
<dbReference type="Gene3D" id="3.30.559.10">
    <property type="entry name" value="Chloramphenicol acetyltransferase-like domain"/>
    <property type="match status" value="1"/>
</dbReference>
<accession>A0ABU0X8H9</accession>
<evidence type="ECO:0000313" key="3">
    <source>
        <dbReference type="Proteomes" id="UP001225605"/>
    </source>
</evidence>
<dbReference type="PANTHER" id="PTHR45527:SF1">
    <property type="entry name" value="FATTY ACID SYNTHASE"/>
    <property type="match status" value="1"/>
</dbReference>
<dbReference type="Pfam" id="PF00668">
    <property type="entry name" value="Condensation"/>
    <property type="match status" value="1"/>
</dbReference>
<reference evidence="2 3" key="1">
    <citation type="submission" date="2017-06" db="EMBL/GenBank/DDBJ databases">
        <title>Cultured bacterium strain Saccharothrix yanglingensis Hhs.015.</title>
        <authorList>
            <person name="Xia Y."/>
        </authorList>
    </citation>
    <scope>NUCLEOTIDE SEQUENCE [LARGE SCALE GENOMIC DNA]</scope>
    <source>
        <strain evidence="2 3">Hhs.015</strain>
    </source>
</reference>
<feature type="domain" description="Condensation" evidence="1">
    <location>
        <begin position="49"/>
        <end position="461"/>
    </location>
</feature>
<keyword evidence="3" id="KW-1185">Reference proteome</keyword>
<proteinExistence type="predicted"/>
<dbReference type="SUPFAM" id="SSF52777">
    <property type="entry name" value="CoA-dependent acyltransferases"/>
    <property type="match status" value="2"/>
</dbReference>
<dbReference type="PANTHER" id="PTHR45527">
    <property type="entry name" value="NONRIBOSOMAL PEPTIDE SYNTHETASE"/>
    <property type="match status" value="1"/>
</dbReference>
<evidence type="ECO:0000313" key="2">
    <source>
        <dbReference type="EMBL" id="MDQ2588442.1"/>
    </source>
</evidence>
<sequence>MTIEQQIPRAGDVRATRPLSANEEFLCAFDRGDELGVFGPRGIVLAGWRIRGTLDVATVQLALDDVVARHEVLRTSIIRGEGAPHALVRPPCPVDLTVVDLPPTGPDDDERGRRAHEFLDEIDRTGRLGASAMPLLHASLGRFDDDDAVLVLVTNHLVSDGWSMHVIMRDFAVRYATRRGLPAPELPATRQYGEFTRWQQQARRSDSAAVAREYWEAKLRGGTMSTLATDRSRRFDVPPLYAVHRFLFDRELVDATASLAGSLNSSSFMVLFACFNLFLHRRTGSDDIISPIITSGRTEPGFEDAVGPLFNFLPIRTDLTGCASFADLVHRTRAALLQAYSHDLPFNDIIAQSAPELMSGAATSVNGVVTAFQISQFPPEPEEGRVGDIRYTALRRRLTSTVDTSEIPDGNMWEFDLDPAGDLVGVVKFNSLDFDHATITAMVDEYRELLRTSLASPDAPLPR</sequence>
<gene>
    <name evidence="2" type="ORF">CKY47_31705</name>
</gene>
<dbReference type="Proteomes" id="UP001225605">
    <property type="component" value="Unassembled WGS sequence"/>
</dbReference>
<dbReference type="InterPro" id="IPR001242">
    <property type="entry name" value="Condensation_dom"/>
</dbReference>
<dbReference type="RefSeq" id="WP_306750094.1">
    <property type="nucleotide sequence ID" value="NZ_NSDM01000019.1"/>
</dbReference>